<accession>A0ABX5VJJ0</accession>
<gene>
    <name evidence="1" type="ORF">FE251_01860</name>
</gene>
<reference evidence="1 2" key="1">
    <citation type="submission" date="2019-05" db="EMBL/GenBank/DDBJ databases">
        <title>Georgenia *** sp. nov., and Georgenia *** sp. nov., isolated from the intestinal contents of plateau pika (Ochotona curzoniae) in the Qinghai-Tibet plateau of China.</title>
        <authorList>
            <person name="Tian Z."/>
        </authorList>
    </citation>
    <scope>NUCLEOTIDE SEQUENCE [LARGE SCALE GENOMIC DNA]</scope>
    <source>
        <strain evidence="1 2">Z294</strain>
    </source>
</reference>
<dbReference type="RefSeq" id="WP_139947580.1">
    <property type="nucleotide sequence ID" value="NZ_CP040899.1"/>
</dbReference>
<evidence type="ECO:0000313" key="1">
    <source>
        <dbReference type="EMBL" id="QDB78258.1"/>
    </source>
</evidence>
<name>A0ABX5VJJ0_9MICO</name>
<evidence type="ECO:0008006" key="3">
    <source>
        <dbReference type="Google" id="ProtNLM"/>
    </source>
</evidence>
<evidence type="ECO:0000313" key="2">
    <source>
        <dbReference type="Proteomes" id="UP000313948"/>
    </source>
</evidence>
<proteinExistence type="predicted"/>
<dbReference type="EMBL" id="CP040899">
    <property type="protein sequence ID" value="QDB78258.1"/>
    <property type="molecule type" value="Genomic_DNA"/>
</dbReference>
<keyword evidence="2" id="KW-1185">Reference proteome</keyword>
<dbReference type="Proteomes" id="UP000313948">
    <property type="component" value="Chromosome"/>
</dbReference>
<sequence>MSAQTVQRARRQAHSKVARFRLDVAEWTVLRSALLSHAPGAGTPAGFEPESFGLDPDTPLTDEQRARAWAGLQLRGLASHVPAEDTVTALTPPCVLGMLQLLESEVRVDVASWAGDVVVNQAVAWSAGRTAALSRRRRQAGVTGGEAVLEQEPVVEVSLSAAGGLLNEVVRALPGPTASFGPEHRSPVRVGWPQSAAIARAMRSGRQDVAAHLAGLPTSALSVLGSLAGDVTGGASVSAVRLRGAEALAFRGVWLWTEADVVELVDASSHAVTLRRSDLGQVRQELLSALTGLLHAEEVL</sequence>
<organism evidence="1 2">
    <name type="scientific">Georgenia wutianyii</name>
    <dbReference type="NCBI Taxonomy" id="2585135"/>
    <lineage>
        <taxon>Bacteria</taxon>
        <taxon>Bacillati</taxon>
        <taxon>Actinomycetota</taxon>
        <taxon>Actinomycetes</taxon>
        <taxon>Micrococcales</taxon>
        <taxon>Bogoriellaceae</taxon>
        <taxon>Georgenia</taxon>
    </lineage>
</organism>
<protein>
    <recommendedName>
        <fullName evidence="3">ESX secretion-associated protein EspG</fullName>
    </recommendedName>
</protein>